<gene>
    <name evidence="2" type="ORF">RCOM_1013840</name>
</gene>
<evidence type="ECO:0000313" key="3">
    <source>
        <dbReference type="Proteomes" id="UP000008311"/>
    </source>
</evidence>
<keyword evidence="3" id="KW-1185">Reference proteome</keyword>
<dbReference type="EMBL" id="EQ973895">
    <property type="protein sequence ID" value="EEF39839.1"/>
    <property type="molecule type" value="Genomic_DNA"/>
</dbReference>
<dbReference type="Proteomes" id="UP000008311">
    <property type="component" value="Unassembled WGS sequence"/>
</dbReference>
<dbReference type="InParanoid" id="B9S970"/>
<protein>
    <submittedName>
        <fullName evidence="2">Uncharacterized protein</fullName>
    </submittedName>
</protein>
<dbReference type="AlphaFoldDB" id="B9S970"/>
<proteinExistence type="predicted"/>
<accession>B9S970</accession>
<reference evidence="3" key="1">
    <citation type="journal article" date="2010" name="Nat. Biotechnol.">
        <title>Draft genome sequence of the oilseed species Ricinus communis.</title>
        <authorList>
            <person name="Chan A.P."/>
            <person name="Crabtree J."/>
            <person name="Zhao Q."/>
            <person name="Lorenzi H."/>
            <person name="Orvis J."/>
            <person name="Puiu D."/>
            <person name="Melake-Berhan A."/>
            <person name="Jones K.M."/>
            <person name="Redman J."/>
            <person name="Chen G."/>
            <person name="Cahoon E.B."/>
            <person name="Gedil M."/>
            <person name="Stanke M."/>
            <person name="Haas B.J."/>
            <person name="Wortman J.R."/>
            <person name="Fraser-Liggett C.M."/>
            <person name="Ravel J."/>
            <person name="Rabinowicz P.D."/>
        </authorList>
    </citation>
    <scope>NUCLEOTIDE SEQUENCE [LARGE SCALE GENOMIC DNA]</scope>
    <source>
        <strain evidence="3">cv. Hale</strain>
    </source>
</reference>
<evidence type="ECO:0000256" key="1">
    <source>
        <dbReference type="SAM" id="MobiDB-lite"/>
    </source>
</evidence>
<organism evidence="2 3">
    <name type="scientific">Ricinus communis</name>
    <name type="common">Castor bean</name>
    <dbReference type="NCBI Taxonomy" id="3988"/>
    <lineage>
        <taxon>Eukaryota</taxon>
        <taxon>Viridiplantae</taxon>
        <taxon>Streptophyta</taxon>
        <taxon>Embryophyta</taxon>
        <taxon>Tracheophyta</taxon>
        <taxon>Spermatophyta</taxon>
        <taxon>Magnoliopsida</taxon>
        <taxon>eudicotyledons</taxon>
        <taxon>Gunneridae</taxon>
        <taxon>Pentapetalae</taxon>
        <taxon>rosids</taxon>
        <taxon>fabids</taxon>
        <taxon>Malpighiales</taxon>
        <taxon>Euphorbiaceae</taxon>
        <taxon>Acalyphoideae</taxon>
        <taxon>Acalypheae</taxon>
        <taxon>Ricinus</taxon>
    </lineage>
</organism>
<sequence>MAEGRPLISMVKRRNVRKMYEALNLLASEANKSGNGYPDRVSPGGPDPHHHSRNN</sequence>
<feature type="region of interest" description="Disordered" evidence="1">
    <location>
        <begin position="29"/>
        <end position="55"/>
    </location>
</feature>
<evidence type="ECO:0000313" key="2">
    <source>
        <dbReference type="EMBL" id="EEF39839.1"/>
    </source>
</evidence>
<name>B9S970_RICCO</name>